<proteinExistence type="predicted"/>
<evidence type="ECO:0000256" key="3">
    <source>
        <dbReference type="ARBA" id="ARBA00022963"/>
    </source>
</evidence>
<dbReference type="InterPro" id="IPR029058">
    <property type="entry name" value="AB_hydrolase_fold"/>
</dbReference>
<dbReference type="PANTHER" id="PTHR10272:SF0">
    <property type="entry name" value="PLATELET-ACTIVATING FACTOR ACETYLHYDROLASE"/>
    <property type="match status" value="1"/>
</dbReference>
<dbReference type="SUPFAM" id="SSF53474">
    <property type="entry name" value="alpha/beta-Hydrolases"/>
    <property type="match status" value="1"/>
</dbReference>
<dbReference type="OrthoDB" id="2363873at2759"/>
<gene>
    <name evidence="6" type="ORF">CRHIZ90672A_00005766</name>
</gene>
<dbReference type="GO" id="GO:0003847">
    <property type="term" value="F:1-alkyl-2-acetylglycerophosphocholine esterase activity"/>
    <property type="evidence" value="ECO:0007669"/>
    <property type="project" value="UniProtKB-EC"/>
</dbReference>
<evidence type="ECO:0000313" key="6">
    <source>
        <dbReference type="EMBL" id="CAH0039902.1"/>
    </source>
</evidence>
<dbReference type="GO" id="GO:0016042">
    <property type="term" value="P:lipid catabolic process"/>
    <property type="evidence" value="ECO:0007669"/>
    <property type="project" value="UniProtKB-KW"/>
</dbReference>
<dbReference type="AlphaFoldDB" id="A0A9N9W1A4"/>
<evidence type="ECO:0000256" key="2">
    <source>
        <dbReference type="ARBA" id="ARBA00022801"/>
    </source>
</evidence>
<keyword evidence="3" id="KW-0442">Lipid degradation</keyword>
<feature type="chain" id="PRO_5040160639" description="1-alkyl-2-acetylglycerophosphocholine esterase" evidence="5">
    <location>
        <begin position="19"/>
        <end position="381"/>
    </location>
</feature>
<sequence length="381" mass="42309">MIRLITAFLSLFLSLVIADPDPAISFGARLLDPISTGTWTANTTGSQHVGIRRESFAFQDRQLNVSWWYPATREDNAVPFTNAGGLVGEAVHDAPLDSSYGPHGYIVASIKHLDATKAEAKANPLALLKAKEYQEEQNGSYAVWLTYSWWFRTTHQGLKYRPQEIGFVIDKAIQAALDESYPFHGNIDTENIGMAGHSLGGFYTLLVGAGMAEQNLLNPILTEVNFCAWPESRNFSSPTDLHDSRIKAAISLAPPVFIKPSEKTRGANSIKKPLMILTGNDPYYESTLEPQRQIYDGAAGPKHKVELNAINHMLIADTYQYNDELTANVPAYLKNNVSIKADVYMAYSSAFFDMYLKKDDSKKEVLQTSYSSLVAAFDYLE</sequence>
<keyword evidence="5" id="KW-0732">Signal</keyword>
<keyword evidence="7" id="KW-1185">Reference proteome</keyword>
<dbReference type="EC" id="3.1.1.47" evidence="1"/>
<name>A0A9N9W1A4_9HYPO</name>
<evidence type="ECO:0000256" key="1">
    <source>
        <dbReference type="ARBA" id="ARBA00013201"/>
    </source>
</evidence>
<protein>
    <recommendedName>
        <fullName evidence="1">1-alkyl-2-acetylglycerophosphocholine esterase</fullName>
        <ecNumber evidence="1">3.1.1.47</ecNumber>
    </recommendedName>
</protein>
<dbReference type="EMBL" id="CABFNQ020000762">
    <property type="protein sequence ID" value="CAH0039902.1"/>
    <property type="molecule type" value="Genomic_DNA"/>
</dbReference>
<evidence type="ECO:0000313" key="7">
    <source>
        <dbReference type="Proteomes" id="UP000696573"/>
    </source>
</evidence>
<dbReference type="Proteomes" id="UP000696573">
    <property type="component" value="Unassembled WGS sequence"/>
</dbReference>
<accession>A0A9N9W1A4</accession>
<keyword evidence="2" id="KW-0378">Hydrolase</keyword>
<keyword evidence="4" id="KW-0443">Lipid metabolism</keyword>
<organism evidence="6 7">
    <name type="scientific">Clonostachys rhizophaga</name>
    <dbReference type="NCBI Taxonomy" id="160324"/>
    <lineage>
        <taxon>Eukaryota</taxon>
        <taxon>Fungi</taxon>
        <taxon>Dikarya</taxon>
        <taxon>Ascomycota</taxon>
        <taxon>Pezizomycotina</taxon>
        <taxon>Sordariomycetes</taxon>
        <taxon>Hypocreomycetidae</taxon>
        <taxon>Hypocreales</taxon>
        <taxon>Bionectriaceae</taxon>
        <taxon>Clonostachys</taxon>
    </lineage>
</organism>
<reference evidence="6" key="1">
    <citation type="submission" date="2021-10" db="EMBL/GenBank/DDBJ databases">
        <authorList>
            <person name="Piombo E."/>
        </authorList>
    </citation>
    <scope>NUCLEOTIDE SEQUENCE</scope>
</reference>
<feature type="signal peptide" evidence="5">
    <location>
        <begin position="1"/>
        <end position="18"/>
    </location>
</feature>
<dbReference type="PANTHER" id="PTHR10272">
    <property type="entry name" value="PLATELET-ACTIVATING FACTOR ACETYLHYDROLASE"/>
    <property type="match status" value="1"/>
</dbReference>
<dbReference type="Gene3D" id="3.40.50.1820">
    <property type="entry name" value="alpha/beta hydrolase"/>
    <property type="match status" value="1"/>
</dbReference>
<comment type="caution">
    <text evidence="6">The sequence shown here is derived from an EMBL/GenBank/DDBJ whole genome shotgun (WGS) entry which is preliminary data.</text>
</comment>
<evidence type="ECO:0000256" key="4">
    <source>
        <dbReference type="ARBA" id="ARBA00023098"/>
    </source>
</evidence>
<evidence type="ECO:0000256" key="5">
    <source>
        <dbReference type="SAM" id="SignalP"/>
    </source>
</evidence>